<keyword evidence="4" id="KW-1185">Reference proteome</keyword>
<dbReference type="RefSeq" id="WP_177170147.1">
    <property type="nucleotide sequence ID" value="NZ_FOGZ01000017.1"/>
</dbReference>
<organism evidence="3 4">
    <name type="scientific">Propionibacterium cyclohexanicum</name>
    <dbReference type="NCBI Taxonomy" id="64702"/>
    <lineage>
        <taxon>Bacteria</taxon>
        <taxon>Bacillati</taxon>
        <taxon>Actinomycetota</taxon>
        <taxon>Actinomycetes</taxon>
        <taxon>Propionibacteriales</taxon>
        <taxon>Propionibacteriaceae</taxon>
        <taxon>Propionibacterium</taxon>
    </lineage>
</organism>
<protein>
    <submittedName>
        <fullName evidence="3">LytR cell envelope-related transcriptional attenuator</fullName>
    </submittedName>
</protein>
<evidence type="ECO:0000313" key="4">
    <source>
        <dbReference type="Proteomes" id="UP000198815"/>
    </source>
</evidence>
<gene>
    <name evidence="3" type="ORF">SAMN05443377_11733</name>
</gene>
<dbReference type="InterPro" id="IPR027381">
    <property type="entry name" value="LytR/CpsA/Psr_C"/>
</dbReference>
<dbReference type="Gene3D" id="3.30.70.2390">
    <property type="match status" value="1"/>
</dbReference>
<feature type="domain" description="LytR/CpsA/Psr regulator C-terminal" evidence="2">
    <location>
        <begin position="51"/>
        <end position="135"/>
    </location>
</feature>
<evidence type="ECO:0000313" key="3">
    <source>
        <dbReference type="EMBL" id="SER90192.1"/>
    </source>
</evidence>
<proteinExistence type="predicted"/>
<feature type="transmembrane region" description="Helical" evidence="1">
    <location>
        <begin position="6"/>
        <end position="25"/>
    </location>
</feature>
<evidence type="ECO:0000259" key="2">
    <source>
        <dbReference type="Pfam" id="PF13399"/>
    </source>
</evidence>
<accession>A0A1H9SYV8</accession>
<keyword evidence="1" id="KW-1133">Transmembrane helix</keyword>
<sequence>MRRWVTPVILILLVAVLAFGLWWGWRMLTHPIDRAPNGCVTTSASTLTTSQVQVRVLNSGTVRGRAASLAQDLGAKGFPVVSTTNTSTTVDVTTIVGASADDPEVRLVAGFLPGAKALGDGRTSHLVDIVINDSFGGMRQDAPTSIAVPAGTICVPTAGSSTTP</sequence>
<evidence type="ECO:0000256" key="1">
    <source>
        <dbReference type="SAM" id="Phobius"/>
    </source>
</evidence>
<dbReference type="Proteomes" id="UP000198815">
    <property type="component" value="Unassembled WGS sequence"/>
</dbReference>
<keyword evidence="1" id="KW-0812">Transmembrane</keyword>
<keyword evidence="1" id="KW-0472">Membrane</keyword>
<reference evidence="3 4" key="1">
    <citation type="submission" date="2016-10" db="EMBL/GenBank/DDBJ databases">
        <authorList>
            <person name="de Groot N.N."/>
        </authorList>
    </citation>
    <scope>NUCLEOTIDE SEQUENCE [LARGE SCALE GENOMIC DNA]</scope>
    <source>
        <strain evidence="3 4">DSM 16859</strain>
    </source>
</reference>
<name>A0A1H9SYV8_9ACTN</name>
<dbReference type="AlphaFoldDB" id="A0A1H9SYV8"/>
<dbReference type="EMBL" id="FOGZ01000017">
    <property type="protein sequence ID" value="SER90192.1"/>
    <property type="molecule type" value="Genomic_DNA"/>
</dbReference>
<dbReference type="Pfam" id="PF13399">
    <property type="entry name" value="LytR_C"/>
    <property type="match status" value="1"/>
</dbReference>